<name>A0A1V9Y1N5_9ACAR</name>
<dbReference type="Proteomes" id="UP000192247">
    <property type="component" value="Unassembled WGS sequence"/>
</dbReference>
<dbReference type="InterPro" id="IPR011333">
    <property type="entry name" value="SKP1/BTB/POZ_sf"/>
</dbReference>
<dbReference type="SUPFAM" id="SSF54695">
    <property type="entry name" value="POZ domain"/>
    <property type="match status" value="1"/>
</dbReference>
<dbReference type="Gene3D" id="3.30.710.10">
    <property type="entry name" value="Potassium Channel Kv1.1, Chain A"/>
    <property type="match status" value="1"/>
</dbReference>
<keyword evidence="2" id="KW-1185">Reference proteome</keyword>
<evidence type="ECO:0008006" key="3">
    <source>
        <dbReference type="Google" id="ProtNLM"/>
    </source>
</evidence>
<protein>
    <recommendedName>
        <fullName evidence="3">BTB domain-containing protein</fullName>
    </recommendedName>
</protein>
<dbReference type="InParanoid" id="A0A1V9Y1N5"/>
<comment type="caution">
    <text evidence="1">The sequence shown here is derived from an EMBL/GenBank/DDBJ whole genome shotgun (WGS) entry which is preliminary data.</text>
</comment>
<evidence type="ECO:0000313" key="2">
    <source>
        <dbReference type="Proteomes" id="UP000192247"/>
    </source>
</evidence>
<dbReference type="AlphaFoldDB" id="A0A1V9Y1N5"/>
<accession>A0A1V9Y1N5</accession>
<dbReference type="EMBL" id="MNPL01000832">
    <property type="protein sequence ID" value="OQR79667.1"/>
    <property type="molecule type" value="Genomic_DNA"/>
</dbReference>
<reference evidence="1 2" key="1">
    <citation type="journal article" date="2017" name="Gigascience">
        <title>Draft genome of the honey bee ectoparasitic mite, Tropilaelaps mercedesae, is shaped by the parasitic life history.</title>
        <authorList>
            <person name="Dong X."/>
            <person name="Armstrong S.D."/>
            <person name="Xia D."/>
            <person name="Makepeace B.L."/>
            <person name="Darby A.C."/>
            <person name="Kadowaki T."/>
        </authorList>
    </citation>
    <scope>NUCLEOTIDE SEQUENCE [LARGE SCALE GENOMIC DNA]</scope>
    <source>
        <strain evidence="1">Wuxi-XJTLU</strain>
    </source>
</reference>
<evidence type="ECO:0000313" key="1">
    <source>
        <dbReference type="EMBL" id="OQR79667.1"/>
    </source>
</evidence>
<organism evidence="1 2">
    <name type="scientific">Tropilaelaps mercedesae</name>
    <dbReference type="NCBI Taxonomy" id="418985"/>
    <lineage>
        <taxon>Eukaryota</taxon>
        <taxon>Metazoa</taxon>
        <taxon>Ecdysozoa</taxon>
        <taxon>Arthropoda</taxon>
        <taxon>Chelicerata</taxon>
        <taxon>Arachnida</taxon>
        <taxon>Acari</taxon>
        <taxon>Parasitiformes</taxon>
        <taxon>Mesostigmata</taxon>
        <taxon>Gamasina</taxon>
        <taxon>Dermanyssoidea</taxon>
        <taxon>Laelapidae</taxon>
        <taxon>Tropilaelaps</taxon>
    </lineage>
</organism>
<sequence length="461" mass="52120">MAASRCSLKRANYLSGANLGERLLCLLYSGHEDVGDVTIVSTIDKSTRRAHRDVLKVAISLETLAQASREEVILPVRGKHIDLLIELFYTGKVNKIDDGDVFPLYVAAQVLEIDDVVDQLELFIKRYFKRCFLSSSFLELTMDELNTLVPIFADEQHSADERLGIVQQIFEWTSKNSTQDRTQTFDLCHRVLNTRDIGDRLLLVCPSSDTVPHRIYDIVSGEEQTDLGTSDLDENHVIAGIVDGKMIVRKSGVGPPDNDWVLKGCSTRTHEKVQFINRDGTVVRTLRSSSFCGMVVFKRRIFVWTERDVFIMNSGGWRRLAHLDVNIGGRIIIKSYTSEEFVFAFQQEYFKPRAYVAHATASGVSCVSVHAVALGFFNDDLMVVTKEHLLAARDDTGFVRSFGRTFRDPICVEQHRGRLYALGRRRCLNVQVFEVELPNYRDTRLIGPANAYVVRSTGKPT</sequence>
<gene>
    <name evidence="1" type="ORF">BIW11_05573</name>
</gene>
<proteinExistence type="predicted"/>